<dbReference type="PANTHER" id="PTHR31840:SF1">
    <property type="entry name" value="COILED-COIL DOMAIN-CONTAINING PROTEIN 97"/>
    <property type="match status" value="1"/>
</dbReference>
<dbReference type="PANTHER" id="PTHR31840">
    <property type="entry name" value="COILED-COIL DOMAIN-CONTAINING PROTEIN 97"/>
    <property type="match status" value="1"/>
</dbReference>
<feature type="region of interest" description="Disordered" evidence="1">
    <location>
        <begin position="63"/>
        <end position="91"/>
    </location>
</feature>
<evidence type="ECO:0000313" key="3">
    <source>
        <dbReference type="EMBL" id="CAF9909873.1"/>
    </source>
</evidence>
<feature type="compositionally biased region" description="Basic and acidic residues" evidence="1">
    <location>
        <begin position="174"/>
        <end position="200"/>
    </location>
</feature>
<feature type="compositionally biased region" description="Polar residues" evidence="1">
    <location>
        <begin position="256"/>
        <end position="274"/>
    </location>
</feature>
<name>A0A8H3EQP8_9LECA</name>
<proteinExistence type="predicted"/>
<organism evidence="3 4">
    <name type="scientific">Heterodermia speciosa</name>
    <dbReference type="NCBI Taxonomy" id="116794"/>
    <lineage>
        <taxon>Eukaryota</taxon>
        <taxon>Fungi</taxon>
        <taxon>Dikarya</taxon>
        <taxon>Ascomycota</taxon>
        <taxon>Pezizomycotina</taxon>
        <taxon>Lecanoromycetes</taxon>
        <taxon>OSLEUM clade</taxon>
        <taxon>Lecanoromycetidae</taxon>
        <taxon>Caliciales</taxon>
        <taxon>Physciaceae</taxon>
        <taxon>Heterodermia</taxon>
    </lineage>
</organism>
<dbReference type="Proteomes" id="UP000664521">
    <property type="component" value="Unassembled WGS sequence"/>
</dbReference>
<dbReference type="InterPro" id="IPR018613">
    <property type="entry name" value="Ccdc97-like"/>
</dbReference>
<keyword evidence="4" id="KW-1185">Reference proteome</keyword>
<comment type="caution">
    <text evidence="3">The sequence shown here is derived from an EMBL/GenBank/DDBJ whole genome shotgun (WGS) entry which is preliminary data.</text>
</comment>
<dbReference type="OrthoDB" id="333176at2759"/>
<accession>A0A8H3EQP8</accession>
<feature type="domain" description="CCD97-like C-terminal" evidence="2">
    <location>
        <begin position="99"/>
        <end position="197"/>
    </location>
</feature>
<dbReference type="InterPro" id="IPR040233">
    <property type="entry name" value="CCD97-like_C"/>
</dbReference>
<evidence type="ECO:0000313" key="4">
    <source>
        <dbReference type="Proteomes" id="UP000664521"/>
    </source>
</evidence>
<dbReference type="EMBL" id="CAJPDS010000008">
    <property type="protein sequence ID" value="CAF9909873.1"/>
    <property type="molecule type" value="Genomic_DNA"/>
</dbReference>
<evidence type="ECO:0000259" key="2">
    <source>
        <dbReference type="Pfam" id="PF09747"/>
    </source>
</evidence>
<protein>
    <recommendedName>
        <fullName evidence="2">CCD97-like C-terminal domain-containing protein</fullName>
    </recommendedName>
</protein>
<dbReference type="AlphaFoldDB" id="A0A8H3EQP8"/>
<feature type="region of interest" description="Disordered" evidence="1">
    <location>
        <begin position="245"/>
        <end position="274"/>
    </location>
</feature>
<gene>
    <name evidence="3" type="ORF">HETSPECPRED_009545</name>
</gene>
<feature type="region of interest" description="Disordered" evidence="1">
    <location>
        <begin position="166"/>
        <end position="200"/>
    </location>
</feature>
<dbReference type="Pfam" id="PF09747">
    <property type="entry name" value="CCD97-like_C"/>
    <property type="match status" value="1"/>
</dbReference>
<sequence>MEAMEEAFLCGRGLNSASRGIWGRWVHWPESSWFRVSTLSDFLYLYFKTRCYVKEFLMPNTMESGRSERSQKTDCASSSRMGRRPSRSPAALARVRVKNRRKRYLDTHPEYFSSPTLELADPLAYDRLVRRFQSAPEREAEGRKKGYSGVLEADLWRSEAKAAAAQNSLNASDTSHRESGGDEIAAGEKDEDPRDKEDGLKRWQKHMELMFLRGGDQEFDYSSVDHSEEYDDRGLEEREVEEAWFGEEEPQWIMDSESSGQSKALTGQTGLQDF</sequence>
<reference evidence="3" key="1">
    <citation type="submission" date="2021-03" db="EMBL/GenBank/DDBJ databases">
        <authorList>
            <person name="Tagirdzhanova G."/>
        </authorList>
    </citation>
    <scope>NUCLEOTIDE SEQUENCE</scope>
</reference>
<evidence type="ECO:0000256" key="1">
    <source>
        <dbReference type="SAM" id="MobiDB-lite"/>
    </source>
</evidence>